<proteinExistence type="predicted"/>
<evidence type="ECO:0000313" key="3">
    <source>
        <dbReference type="EMBL" id="KAJ7681298.1"/>
    </source>
</evidence>
<comment type="caution">
    <text evidence="3">The sequence shown here is derived from an EMBL/GenBank/DDBJ whole genome shotgun (WGS) entry which is preliminary data.</text>
</comment>
<reference evidence="3" key="1">
    <citation type="submission" date="2023-03" db="EMBL/GenBank/DDBJ databases">
        <title>Massive genome expansion in bonnet fungi (Mycena s.s.) driven by repeated elements and novel gene families across ecological guilds.</title>
        <authorList>
            <consortium name="Lawrence Berkeley National Laboratory"/>
            <person name="Harder C.B."/>
            <person name="Miyauchi S."/>
            <person name="Viragh M."/>
            <person name="Kuo A."/>
            <person name="Thoen E."/>
            <person name="Andreopoulos B."/>
            <person name="Lu D."/>
            <person name="Skrede I."/>
            <person name="Drula E."/>
            <person name="Henrissat B."/>
            <person name="Morin E."/>
            <person name="Kohler A."/>
            <person name="Barry K."/>
            <person name="LaButti K."/>
            <person name="Morin E."/>
            <person name="Salamov A."/>
            <person name="Lipzen A."/>
            <person name="Mereny Z."/>
            <person name="Hegedus B."/>
            <person name="Baldrian P."/>
            <person name="Stursova M."/>
            <person name="Weitz H."/>
            <person name="Taylor A."/>
            <person name="Grigoriev I.V."/>
            <person name="Nagy L.G."/>
            <person name="Martin F."/>
            <person name="Kauserud H."/>
        </authorList>
    </citation>
    <scope>NUCLEOTIDE SEQUENCE</scope>
    <source>
        <strain evidence="3">CBHHK067</strain>
    </source>
</reference>
<keyword evidence="1" id="KW-0238">DNA-binding</keyword>
<dbReference type="InterPro" id="IPR006600">
    <property type="entry name" value="HTH_CenpB_DNA-bd_dom"/>
</dbReference>
<evidence type="ECO:0000259" key="2">
    <source>
        <dbReference type="PROSITE" id="PS51253"/>
    </source>
</evidence>
<name>A0AAD7D635_MYCRO</name>
<feature type="domain" description="HTH CENPB-type" evidence="2">
    <location>
        <begin position="75"/>
        <end position="140"/>
    </location>
</feature>
<dbReference type="EMBL" id="JARKIE010000120">
    <property type="protein sequence ID" value="KAJ7681298.1"/>
    <property type="molecule type" value="Genomic_DNA"/>
</dbReference>
<keyword evidence="4" id="KW-1185">Reference proteome</keyword>
<dbReference type="GO" id="GO:0003677">
    <property type="term" value="F:DNA binding"/>
    <property type="evidence" value="ECO:0007669"/>
    <property type="project" value="UniProtKB-KW"/>
</dbReference>
<accession>A0AAD7D635</accession>
<evidence type="ECO:0000313" key="4">
    <source>
        <dbReference type="Proteomes" id="UP001221757"/>
    </source>
</evidence>
<evidence type="ECO:0000256" key="1">
    <source>
        <dbReference type="ARBA" id="ARBA00023125"/>
    </source>
</evidence>
<sequence>MARTSQKKSSALKKKIATQDIADEKNFREAVVAVVTSGLTPTGRPRFSLRAAANQFNVSSTILTARYNGRGTRKEGHESQQKLSKPKEVVLKEWIGAMGRCGLPLTLTAIAEYASFIVGDDVKVSWAHQFRARHPDLKAQ</sequence>
<organism evidence="3 4">
    <name type="scientific">Mycena rosella</name>
    <name type="common">Pink bonnet</name>
    <name type="synonym">Agaricus rosellus</name>
    <dbReference type="NCBI Taxonomy" id="1033263"/>
    <lineage>
        <taxon>Eukaryota</taxon>
        <taxon>Fungi</taxon>
        <taxon>Dikarya</taxon>
        <taxon>Basidiomycota</taxon>
        <taxon>Agaricomycotina</taxon>
        <taxon>Agaricomycetes</taxon>
        <taxon>Agaricomycetidae</taxon>
        <taxon>Agaricales</taxon>
        <taxon>Marasmiineae</taxon>
        <taxon>Mycenaceae</taxon>
        <taxon>Mycena</taxon>
    </lineage>
</organism>
<gene>
    <name evidence="3" type="ORF">B0H17DRAFT_1138593</name>
</gene>
<dbReference type="AlphaFoldDB" id="A0AAD7D635"/>
<dbReference type="Proteomes" id="UP001221757">
    <property type="component" value="Unassembled WGS sequence"/>
</dbReference>
<dbReference type="PROSITE" id="PS51253">
    <property type="entry name" value="HTH_CENPB"/>
    <property type="match status" value="1"/>
</dbReference>
<protein>
    <recommendedName>
        <fullName evidence="2">HTH CENPB-type domain-containing protein</fullName>
    </recommendedName>
</protein>